<organism evidence="2 3">
    <name type="scientific">Gigaspora rosea</name>
    <dbReference type="NCBI Taxonomy" id="44941"/>
    <lineage>
        <taxon>Eukaryota</taxon>
        <taxon>Fungi</taxon>
        <taxon>Fungi incertae sedis</taxon>
        <taxon>Mucoromycota</taxon>
        <taxon>Glomeromycotina</taxon>
        <taxon>Glomeromycetes</taxon>
        <taxon>Diversisporales</taxon>
        <taxon>Gigasporaceae</taxon>
        <taxon>Gigaspora</taxon>
    </lineage>
</organism>
<sequence length="332" mass="38057">MKVLYSLISLLLSLQGYSIYAQQNHPLAKLWEINDIEVPEFLERDINLIKIDKNLSLILEQDDFISSFGGTYIDLFQNYIIINTANNSMNQLNSNYSQIVVIARSIRPQEVLIYIDMEYNNIVLYFWHNYFDNTKFINAVKSFNPTIIYDNYSAASQNIQRGDNLVMVNKYYPDEKFIITSGHCYNNDLPWENEFYYLPRNSKLSTLPYIGPMTFNMIDPYDFGIGEDVAPTVAIRNTDANQYKELIISDGLNGFWSSTDHFTTDLIIENTFVKRGDSGGPVCSFVSSQNLNLVVVHGIIVTIGSTAQSIETIFDTIKEKTAYEQTLYHEGS</sequence>
<name>A0A397W236_9GLOM</name>
<evidence type="ECO:0000313" key="2">
    <source>
        <dbReference type="EMBL" id="RIB26343.1"/>
    </source>
</evidence>
<dbReference type="InterPro" id="IPR009003">
    <property type="entry name" value="Peptidase_S1_PA"/>
</dbReference>
<evidence type="ECO:0000313" key="3">
    <source>
        <dbReference type="Proteomes" id="UP000266673"/>
    </source>
</evidence>
<keyword evidence="3" id="KW-1185">Reference proteome</keyword>
<keyword evidence="1" id="KW-0732">Signal</keyword>
<reference evidence="2 3" key="1">
    <citation type="submission" date="2018-06" db="EMBL/GenBank/DDBJ databases">
        <title>Comparative genomics reveals the genomic features of Rhizophagus irregularis, R. cerebriforme, R. diaphanum and Gigaspora rosea, and their symbiotic lifestyle signature.</title>
        <authorList>
            <person name="Morin E."/>
            <person name="San Clemente H."/>
            <person name="Chen E.C.H."/>
            <person name="De La Providencia I."/>
            <person name="Hainaut M."/>
            <person name="Kuo A."/>
            <person name="Kohler A."/>
            <person name="Murat C."/>
            <person name="Tang N."/>
            <person name="Roy S."/>
            <person name="Loubradou J."/>
            <person name="Henrissat B."/>
            <person name="Grigoriev I.V."/>
            <person name="Corradi N."/>
            <person name="Roux C."/>
            <person name="Martin F.M."/>
        </authorList>
    </citation>
    <scope>NUCLEOTIDE SEQUENCE [LARGE SCALE GENOMIC DNA]</scope>
    <source>
        <strain evidence="2 3">DAOM 194757</strain>
    </source>
</reference>
<comment type="caution">
    <text evidence="2">The sequence shown here is derived from an EMBL/GenBank/DDBJ whole genome shotgun (WGS) entry which is preliminary data.</text>
</comment>
<feature type="signal peptide" evidence="1">
    <location>
        <begin position="1"/>
        <end position="21"/>
    </location>
</feature>
<dbReference type="SUPFAM" id="SSF50494">
    <property type="entry name" value="Trypsin-like serine proteases"/>
    <property type="match status" value="1"/>
</dbReference>
<dbReference type="EMBL" id="QKWP01000138">
    <property type="protein sequence ID" value="RIB26343.1"/>
    <property type="molecule type" value="Genomic_DNA"/>
</dbReference>
<dbReference type="Proteomes" id="UP000266673">
    <property type="component" value="Unassembled WGS sequence"/>
</dbReference>
<protein>
    <recommendedName>
        <fullName evidence="4">Peptidase S1 domain-containing protein</fullName>
    </recommendedName>
</protein>
<accession>A0A397W236</accession>
<dbReference type="AlphaFoldDB" id="A0A397W236"/>
<evidence type="ECO:0008006" key="4">
    <source>
        <dbReference type="Google" id="ProtNLM"/>
    </source>
</evidence>
<feature type="chain" id="PRO_5017195329" description="Peptidase S1 domain-containing protein" evidence="1">
    <location>
        <begin position="22"/>
        <end position="332"/>
    </location>
</feature>
<gene>
    <name evidence="2" type="ORF">C2G38_2163529</name>
</gene>
<proteinExistence type="predicted"/>
<dbReference type="OrthoDB" id="2345133at2759"/>
<evidence type="ECO:0000256" key="1">
    <source>
        <dbReference type="SAM" id="SignalP"/>
    </source>
</evidence>